<comment type="similarity">
    <text evidence="4">Belongs to the NDUFAF3 family.</text>
</comment>
<organism evidence="5 6">
    <name type="scientific">Pseudolycoriella hygida</name>
    <dbReference type="NCBI Taxonomy" id="35572"/>
    <lineage>
        <taxon>Eukaryota</taxon>
        <taxon>Metazoa</taxon>
        <taxon>Ecdysozoa</taxon>
        <taxon>Arthropoda</taxon>
        <taxon>Hexapoda</taxon>
        <taxon>Insecta</taxon>
        <taxon>Pterygota</taxon>
        <taxon>Neoptera</taxon>
        <taxon>Endopterygota</taxon>
        <taxon>Diptera</taxon>
        <taxon>Nematocera</taxon>
        <taxon>Sciaroidea</taxon>
        <taxon>Sciaridae</taxon>
        <taxon>Pseudolycoriella</taxon>
    </lineage>
</organism>
<dbReference type="InterPro" id="IPR007523">
    <property type="entry name" value="NDUFAF3/AAMDC"/>
</dbReference>
<comment type="caution">
    <text evidence="5">The sequence shown here is derived from an EMBL/GenBank/DDBJ whole genome shotgun (WGS) entry which is preliminary data.</text>
</comment>
<dbReference type="InterPro" id="IPR036748">
    <property type="entry name" value="MTH938-like_sf"/>
</dbReference>
<proteinExistence type="inferred from homology"/>
<evidence type="ECO:0000313" key="6">
    <source>
        <dbReference type="Proteomes" id="UP001151699"/>
    </source>
</evidence>
<dbReference type="PANTHER" id="PTHR21192">
    <property type="entry name" value="NUCLEAR PROTEIN E3-3"/>
    <property type="match status" value="1"/>
</dbReference>
<evidence type="ECO:0000256" key="3">
    <source>
        <dbReference type="ARBA" id="ARBA00023128"/>
    </source>
</evidence>
<dbReference type="CDD" id="cd05125">
    <property type="entry name" value="Mth938_2P1-like"/>
    <property type="match status" value="1"/>
</dbReference>
<dbReference type="AlphaFoldDB" id="A0A9Q0NGX5"/>
<keyword evidence="3" id="KW-0496">Mitochondrion</keyword>
<evidence type="ECO:0000256" key="1">
    <source>
        <dbReference type="ARBA" id="ARBA00004173"/>
    </source>
</evidence>
<keyword evidence="6" id="KW-1185">Reference proteome</keyword>
<dbReference type="GO" id="GO:0032981">
    <property type="term" value="P:mitochondrial respiratory chain complex I assembly"/>
    <property type="evidence" value="ECO:0007669"/>
    <property type="project" value="InterPro"/>
</dbReference>
<comment type="subcellular location">
    <subcellularLocation>
        <location evidence="1">Mitochondrion</location>
    </subcellularLocation>
</comment>
<protein>
    <recommendedName>
        <fullName evidence="2">NADH dehydrogenase [ubiquinone] 1 alpha subcomplex assembly factor 3</fullName>
    </recommendedName>
</protein>
<dbReference type="SUPFAM" id="SSF64076">
    <property type="entry name" value="MTH938-like"/>
    <property type="match status" value="1"/>
</dbReference>
<dbReference type="PANTHER" id="PTHR21192:SF2">
    <property type="entry name" value="NADH DEHYDROGENASE [UBIQUINONE] 1 ALPHA SUBCOMPLEX ASSEMBLY FACTOR 3"/>
    <property type="match status" value="1"/>
</dbReference>
<dbReference type="InterPro" id="IPR034095">
    <property type="entry name" value="NDUF3"/>
</dbReference>
<accession>A0A9Q0NGX5</accession>
<gene>
    <name evidence="5" type="primary">NDUFAF3</name>
    <name evidence="5" type="ORF">Bhyg_04620</name>
</gene>
<dbReference type="GO" id="GO:0005743">
    <property type="term" value="C:mitochondrial inner membrane"/>
    <property type="evidence" value="ECO:0007669"/>
    <property type="project" value="TreeGrafter"/>
</dbReference>
<sequence>MFHLSNQFKSLENKTTDSLLITIILVKDIAITMFTFSRKIVNLTRNVQLKNKLPTQGPVIAGHQQGVRNGSSYQGDGKTKVSILNQELELGLMINSYSQVGFRLNNGLNVIGPMAIFPRTVLSWNVGSVDDINEESLSLFYSLDPKIEMLVLGIGDAVVTPAISAKINSITRKFKLNVEILGTEMACSTFNFLNAEQRLIAGGFIPPTMLRINENDILKTKVRHDQLYGPVN</sequence>
<dbReference type="Pfam" id="PF04430">
    <property type="entry name" value="DUF498"/>
    <property type="match status" value="1"/>
</dbReference>
<dbReference type="Gene3D" id="3.40.1230.10">
    <property type="entry name" value="MTH938-like"/>
    <property type="match status" value="1"/>
</dbReference>
<reference evidence="5" key="1">
    <citation type="submission" date="2022-07" db="EMBL/GenBank/DDBJ databases">
        <authorList>
            <person name="Trinca V."/>
            <person name="Uliana J.V.C."/>
            <person name="Torres T.T."/>
            <person name="Ward R.J."/>
            <person name="Monesi N."/>
        </authorList>
    </citation>
    <scope>NUCLEOTIDE SEQUENCE</scope>
    <source>
        <strain evidence="5">HSMRA1968</strain>
        <tissue evidence="5">Whole embryos</tissue>
    </source>
</reference>
<dbReference type="EMBL" id="WJQU01000001">
    <property type="protein sequence ID" value="KAJ6649386.1"/>
    <property type="molecule type" value="Genomic_DNA"/>
</dbReference>
<evidence type="ECO:0000256" key="4">
    <source>
        <dbReference type="ARBA" id="ARBA00049984"/>
    </source>
</evidence>
<evidence type="ECO:0000256" key="2">
    <source>
        <dbReference type="ARBA" id="ARBA00021776"/>
    </source>
</evidence>
<name>A0A9Q0NGX5_9DIPT</name>
<evidence type="ECO:0000313" key="5">
    <source>
        <dbReference type="EMBL" id="KAJ6649386.1"/>
    </source>
</evidence>
<dbReference type="OrthoDB" id="20681at2759"/>
<dbReference type="Proteomes" id="UP001151699">
    <property type="component" value="Chromosome A"/>
</dbReference>